<keyword evidence="1" id="KW-0812">Transmembrane</keyword>
<name>A0A9W5MYM3_NEISU</name>
<evidence type="ECO:0000313" key="3">
    <source>
        <dbReference type="Proteomes" id="UP000004621"/>
    </source>
</evidence>
<evidence type="ECO:0000256" key="1">
    <source>
        <dbReference type="SAM" id="Phobius"/>
    </source>
</evidence>
<reference evidence="2 3" key="1">
    <citation type="submission" date="2010-01" db="EMBL/GenBank/DDBJ databases">
        <authorList>
            <person name="Weinstock G."/>
            <person name="Sodergren E."/>
            <person name="Clifton S."/>
            <person name="Fulton L."/>
            <person name="Fulton B."/>
            <person name="Courtney L."/>
            <person name="Fronick C."/>
            <person name="Harrison M."/>
            <person name="Strong C."/>
            <person name="Farmer C."/>
            <person name="Delahaunty K."/>
            <person name="Markovic C."/>
            <person name="Hall O."/>
            <person name="Minx P."/>
            <person name="Tomlinson C."/>
            <person name="Mitreva M."/>
            <person name="Nelson J."/>
            <person name="Hou S."/>
            <person name="Wollam A."/>
            <person name="Pepin K.H."/>
            <person name="Johnson M."/>
            <person name="Bhonagiri V."/>
            <person name="Nash W.E."/>
            <person name="Warren W."/>
            <person name="Chinwalla A."/>
            <person name="Mardis E.R."/>
            <person name="Wilson R.K."/>
        </authorList>
    </citation>
    <scope>NUCLEOTIDE SEQUENCE [LARGE SCALE GENOMIC DNA]</scope>
    <source>
        <strain evidence="2 3">NJ9703</strain>
    </source>
</reference>
<evidence type="ECO:0000313" key="2">
    <source>
        <dbReference type="EMBL" id="EFC51383.1"/>
    </source>
</evidence>
<proteinExistence type="predicted"/>
<keyword evidence="1" id="KW-0472">Membrane</keyword>
<comment type="caution">
    <text evidence="2">The sequence shown here is derived from an EMBL/GenBank/DDBJ whole genome shotgun (WGS) entry which is preliminary data.</text>
</comment>
<gene>
    <name evidence="2" type="ORF">NEISUBOT_05110</name>
</gene>
<organism evidence="2 3">
    <name type="scientific">Neisseria subflava NJ9703</name>
    <dbReference type="NCBI Taxonomy" id="546268"/>
    <lineage>
        <taxon>Bacteria</taxon>
        <taxon>Pseudomonadati</taxon>
        <taxon>Pseudomonadota</taxon>
        <taxon>Betaproteobacteria</taxon>
        <taxon>Neisseriales</taxon>
        <taxon>Neisseriaceae</taxon>
        <taxon>Neisseria</taxon>
    </lineage>
</organism>
<accession>A0A9W5MYM3</accession>
<sequence length="63" mass="7181">MLSDGLSHIGCQYITYASILTISRYFLFAIFSGKLAIRMIKKDIFILILTLRKLHGHTRPVPS</sequence>
<dbReference type="EMBL" id="ACEO02000011">
    <property type="protein sequence ID" value="EFC51383.1"/>
    <property type="molecule type" value="Genomic_DNA"/>
</dbReference>
<dbReference type="Proteomes" id="UP000004621">
    <property type="component" value="Unassembled WGS sequence"/>
</dbReference>
<dbReference type="AlphaFoldDB" id="A0A9W5MYM3"/>
<protein>
    <submittedName>
        <fullName evidence="2">Uncharacterized protein</fullName>
    </submittedName>
</protein>
<feature type="transmembrane region" description="Helical" evidence="1">
    <location>
        <begin position="13"/>
        <end position="32"/>
    </location>
</feature>
<keyword evidence="1" id="KW-1133">Transmembrane helix</keyword>